<dbReference type="Proteomes" id="UP000198324">
    <property type="component" value="Unassembled WGS sequence"/>
</dbReference>
<name>A0A238ZSB0_9BACT</name>
<dbReference type="EMBL" id="FZOC01000003">
    <property type="protein sequence ID" value="SNR86326.1"/>
    <property type="molecule type" value="Genomic_DNA"/>
</dbReference>
<accession>A0A238ZSB0</accession>
<reference evidence="1 2" key="1">
    <citation type="submission" date="2017-06" db="EMBL/GenBank/DDBJ databases">
        <authorList>
            <person name="Kim H.J."/>
            <person name="Triplett B.A."/>
        </authorList>
    </citation>
    <scope>NUCLEOTIDE SEQUENCE [LARGE SCALE GENOMIC DNA]</scope>
    <source>
        <strain evidence="1 2">DSM 13116</strain>
    </source>
</reference>
<evidence type="ECO:0000313" key="2">
    <source>
        <dbReference type="Proteomes" id="UP000198324"/>
    </source>
</evidence>
<sequence length="142" mass="16389">MQNYEYRTHNSCCPSEGHDFKVTSITNAIPGLICLGSFHSHPYRYSDFTTDFCSHWSQTDYESTLATAEHYVVPPLELIFALSHLNSAKKYRPKTMPSYLVNYCRNFKFVLRAFVLNMLEESLDDVDMLRCTLAGKIVNRSD</sequence>
<keyword evidence="2" id="KW-1185">Reference proteome</keyword>
<dbReference type="AlphaFoldDB" id="A0A238ZSB0"/>
<protein>
    <submittedName>
        <fullName evidence="1">Uncharacterized protein</fullName>
    </submittedName>
</protein>
<organism evidence="1 2">
    <name type="scientific">Humidesulfovibrio mexicanus</name>
    <dbReference type="NCBI Taxonomy" id="147047"/>
    <lineage>
        <taxon>Bacteria</taxon>
        <taxon>Pseudomonadati</taxon>
        <taxon>Thermodesulfobacteriota</taxon>
        <taxon>Desulfovibrionia</taxon>
        <taxon>Desulfovibrionales</taxon>
        <taxon>Desulfovibrionaceae</taxon>
        <taxon>Humidesulfovibrio</taxon>
    </lineage>
</organism>
<evidence type="ECO:0000313" key="1">
    <source>
        <dbReference type="EMBL" id="SNR86326.1"/>
    </source>
</evidence>
<gene>
    <name evidence="1" type="ORF">SAMN04488503_1574</name>
</gene>
<proteinExistence type="predicted"/>